<accession>A0A9D2RD73</accession>
<dbReference type="SUPFAM" id="SSF54593">
    <property type="entry name" value="Glyoxalase/Bleomycin resistance protein/Dihydroxybiphenyl dioxygenase"/>
    <property type="match status" value="1"/>
</dbReference>
<dbReference type="PROSITE" id="PS51819">
    <property type="entry name" value="VOC"/>
    <property type="match status" value="1"/>
</dbReference>
<sequence length="70" mass="7583">MDSCIEIMKTPGPGEKGHLAFKVHDLEAAVADMKAAGIEFAEENFKYDEKGGLSAAYLRDEIAGFAIHLI</sequence>
<name>A0A9D2RD73_9FIRM</name>
<protein>
    <recommendedName>
        <fullName evidence="1">VOC domain-containing protein</fullName>
    </recommendedName>
</protein>
<gene>
    <name evidence="2" type="ORF">H9910_06615</name>
</gene>
<dbReference type="InterPro" id="IPR004360">
    <property type="entry name" value="Glyas_Fos-R_dOase_dom"/>
</dbReference>
<proteinExistence type="predicted"/>
<reference evidence="2" key="2">
    <citation type="submission" date="2021-04" db="EMBL/GenBank/DDBJ databases">
        <authorList>
            <person name="Gilroy R."/>
        </authorList>
    </citation>
    <scope>NUCLEOTIDE SEQUENCE</scope>
    <source>
        <strain evidence="2">ChiBcec15-3976</strain>
    </source>
</reference>
<evidence type="ECO:0000259" key="1">
    <source>
        <dbReference type="PROSITE" id="PS51819"/>
    </source>
</evidence>
<reference evidence="2" key="1">
    <citation type="journal article" date="2021" name="PeerJ">
        <title>Extensive microbial diversity within the chicken gut microbiome revealed by metagenomics and culture.</title>
        <authorList>
            <person name="Gilroy R."/>
            <person name="Ravi A."/>
            <person name="Getino M."/>
            <person name="Pursley I."/>
            <person name="Horton D.L."/>
            <person name="Alikhan N.F."/>
            <person name="Baker D."/>
            <person name="Gharbi K."/>
            <person name="Hall N."/>
            <person name="Watson M."/>
            <person name="Adriaenssens E.M."/>
            <person name="Foster-Nyarko E."/>
            <person name="Jarju S."/>
            <person name="Secka A."/>
            <person name="Antonio M."/>
            <person name="Oren A."/>
            <person name="Chaudhuri R.R."/>
            <person name="La Ragione R."/>
            <person name="Hildebrand F."/>
            <person name="Pallen M.J."/>
        </authorList>
    </citation>
    <scope>NUCLEOTIDE SEQUENCE</scope>
    <source>
        <strain evidence="2">ChiBcec15-3976</strain>
    </source>
</reference>
<feature type="domain" description="VOC" evidence="1">
    <location>
        <begin position="1"/>
        <end position="70"/>
    </location>
</feature>
<organism evidence="2 3">
    <name type="scientific">Candidatus Mediterraneibacter quadrami</name>
    <dbReference type="NCBI Taxonomy" id="2838684"/>
    <lineage>
        <taxon>Bacteria</taxon>
        <taxon>Bacillati</taxon>
        <taxon>Bacillota</taxon>
        <taxon>Clostridia</taxon>
        <taxon>Lachnospirales</taxon>
        <taxon>Lachnospiraceae</taxon>
        <taxon>Mediterraneibacter</taxon>
    </lineage>
</organism>
<dbReference type="Proteomes" id="UP000823909">
    <property type="component" value="Unassembled WGS sequence"/>
</dbReference>
<dbReference type="AlphaFoldDB" id="A0A9D2RD73"/>
<comment type="caution">
    <text evidence="2">The sequence shown here is derived from an EMBL/GenBank/DDBJ whole genome shotgun (WGS) entry which is preliminary data.</text>
</comment>
<evidence type="ECO:0000313" key="2">
    <source>
        <dbReference type="EMBL" id="HJD42665.1"/>
    </source>
</evidence>
<dbReference type="InterPro" id="IPR029068">
    <property type="entry name" value="Glyas_Bleomycin-R_OHBP_Dase"/>
</dbReference>
<dbReference type="Pfam" id="PF00903">
    <property type="entry name" value="Glyoxalase"/>
    <property type="match status" value="1"/>
</dbReference>
<evidence type="ECO:0000313" key="3">
    <source>
        <dbReference type="Proteomes" id="UP000823909"/>
    </source>
</evidence>
<dbReference type="EMBL" id="DWUU01000040">
    <property type="protein sequence ID" value="HJD42665.1"/>
    <property type="molecule type" value="Genomic_DNA"/>
</dbReference>
<dbReference type="InterPro" id="IPR037523">
    <property type="entry name" value="VOC_core"/>
</dbReference>
<dbReference type="Gene3D" id="3.10.180.10">
    <property type="entry name" value="2,3-Dihydroxybiphenyl 1,2-Dioxygenase, domain 1"/>
    <property type="match status" value="1"/>
</dbReference>